<comment type="caution">
    <text evidence="1">The sequence shown here is derived from an EMBL/GenBank/DDBJ whole genome shotgun (WGS) entry which is preliminary data.</text>
</comment>
<dbReference type="Proteomes" id="UP000790377">
    <property type="component" value="Unassembled WGS sequence"/>
</dbReference>
<dbReference type="EMBL" id="MU268130">
    <property type="protein sequence ID" value="KAH7905746.1"/>
    <property type="molecule type" value="Genomic_DNA"/>
</dbReference>
<evidence type="ECO:0000313" key="2">
    <source>
        <dbReference type="Proteomes" id="UP000790377"/>
    </source>
</evidence>
<accession>A0ACB7ZXS1</accession>
<gene>
    <name evidence="1" type="ORF">BJ138DRAFT_1130318</name>
</gene>
<keyword evidence="2" id="KW-1185">Reference proteome</keyword>
<protein>
    <submittedName>
        <fullName evidence="1">Uncharacterized protein</fullName>
    </submittedName>
</protein>
<evidence type="ECO:0000313" key="1">
    <source>
        <dbReference type="EMBL" id="KAH7905746.1"/>
    </source>
</evidence>
<organism evidence="1 2">
    <name type="scientific">Hygrophoropsis aurantiaca</name>
    <dbReference type="NCBI Taxonomy" id="72124"/>
    <lineage>
        <taxon>Eukaryota</taxon>
        <taxon>Fungi</taxon>
        <taxon>Dikarya</taxon>
        <taxon>Basidiomycota</taxon>
        <taxon>Agaricomycotina</taxon>
        <taxon>Agaricomycetes</taxon>
        <taxon>Agaricomycetidae</taxon>
        <taxon>Boletales</taxon>
        <taxon>Coniophorineae</taxon>
        <taxon>Hygrophoropsidaceae</taxon>
        <taxon>Hygrophoropsis</taxon>
    </lineage>
</organism>
<name>A0ACB7ZXS1_9AGAM</name>
<reference evidence="1" key="1">
    <citation type="journal article" date="2021" name="New Phytol.">
        <title>Evolutionary innovations through gain and loss of genes in the ectomycorrhizal Boletales.</title>
        <authorList>
            <person name="Wu G."/>
            <person name="Miyauchi S."/>
            <person name="Morin E."/>
            <person name="Kuo A."/>
            <person name="Drula E."/>
            <person name="Varga T."/>
            <person name="Kohler A."/>
            <person name="Feng B."/>
            <person name="Cao Y."/>
            <person name="Lipzen A."/>
            <person name="Daum C."/>
            <person name="Hundley H."/>
            <person name="Pangilinan J."/>
            <person name="Johnson J."/>
            <person name="Barry K."/>
            <person name="LaButti K."/>
            <person name="Ng V."/>
            <person name="Ahrendt S."/>
            <person name="Min B."/>
            <person name="Choi I.G."/>
            <person name="Park H."/>
            <person name="Plett J.M."/>
            <person name="Magnuson J."/>
            <person name="Spatafora J.W."/>
            <person name="Nagy L.G."/>
            <person name="Henrissat B."/>
            <person name="Grigoriev I.V."/>
            <person name="Yang Z.L."/>
            <person name="Xu J."/>
            <person name="Martin F.M."/>
        </authorList>
    </citation>
    <scope>NUCLEOTIDE SEQUENCE</scope>
    <source>
        <strain evidence="1">ATCC 28755</strain>
    </source>
</reference>
<proteinExistence type="predicted"/>
<sequence>MTAIATSLVTAQVSKRLANDTVLRPFLVYVRLPANLPHSQSTVPLSISVSVTEQPLSYFCPSVQTAFPDEDSSLSTKQTDIFFEEWSDVYDGAQDSPAEFENIPIPFLPLPKRFDFSKTSDWAPLAAKIHGWLLTSVPTISQQWTWGCDAFWLAFTAAYPNFPRGQWPKIDPRIPLEGQIAQQWLEQVFESDATNQLEDNRTEFLGGRWNEFCCHASLFFPHRIVQE</sequence>